<sequence length="171" mass="19773">MHNHELDKGLEGHLVAGRLKTQENEFLDEMTRNAVAPKNILSTLKERDLDNKTSANQVYNARHRYKAKLRVSMTEIQHLCKKLDDNKYFSKYRTVVEDGAEHLQDIFFAHPKSRKGTARQQVEDGRRVAGRRRFLLAVSSINLFSTSPPPKSTHHNHNHPIPQPQQQPHLQ</sequence>
<name>A0ACB0MF82_TRIPR</name>
<evidence type="ECO:0000313" key="1">
    <source>
        <dbReference type="EMBL" id="CAJ2679520.1"/>
    </source>
</evidence>
<comment type="caution">
    <text evidence="1">The sequence shown here is derived from an EMBL/GenBank/DDBJ whole genome shotgun (WGS) entry which is preliminary data.</text>
</comment>
<gene>
    <name evidence="1" type="ORF">MILVUS5_LOCUS41607</name>
</gene>
<keyword evidence="2" id="KW-1185">Reference proteome</keyword>
<evidence type="ECO:0000313" key="2">
    <source>
        <dbReference type="Proteomes" id="UP001177021"/>
    </source>
</evidence>
<accession>A0ACB0MF82</accession>
<organism evidence="1 2">
    <name type="scientific">Trifolium pratense</name>
    <name type="common">Red clover</name>
    <dbReference type="NCBI Taxonomy" id="57577"/>
    <lineage>
        <taxon>Eukaryota</taxon>
        <taxon>Viridiplantae</taxon>
        <taxon>Streptophyta</taxon>
        <taxon>Embryophyta</taxon>
        <taxon>Tracheophyta</taxon>
        <taxon>Spermatophyta</taxon>
        <taxon>Magnoliopsida</taxon>
        <taxon>eudicotyledons</taxon>
        <taxon>Gunneridae</taxon>
        <taxon>Pentapetalae</taxon>
        <taxon>rosids</taxon>
        <taxon>fabids</taxon>
        <taxon>Fabales</taxon>
        <taxon>Fabaceae</taxon>
        <taxon>Papilionoideae</taxon>
        <taxon>50 kb inversion clade</taxon>
        <taxon>NPAAA clade</taxon>
        <taxon>Hologalegina</taxon>
        <taxon>IRL clade</taxon>
        <taxon>Trifolieae</taxon>
        <taxon>Trifolium</taxon>
    </lineage>
</organism>
<protein>
    <submittedName>
        <fullName evidence="1">Uncharacterized protein</fullName>
    </submittedName>
</protein>
<dbReference type="EMBL" id="CASHSV030000823">
    <property type="protein sequence ID" value="CAJ2679520.1"/>
    <property type="molecule type" value="Genomic_DNA"/>
</dbReference>
<dbReference type="Proteomes" id="UP001177021">
    <property type="component" value="Unassembled WGS sequence"/>
</dbReference>
<reference evidence="1" key="1">
    <citation type="submission" date="2023-10" db="EMBL/GenBank/DDBJ databases">
        <authorList>
            <person name="Rodriguez Cubillos JULIANA M."/>
            <person name="De Vega J."/>
        </authorList>
    </citation>
    <scope>NUCLEOTIDE SEQUENCE</scope>
</reference>
<proteinExistence type="predicted"/>